<evidence type="ECO:0000256" key="4">
    <source>
        <dbReference type="ARBA" id="ARBA00022553"/>
    </source>
</evidence>
<evidence type="ECO:0000256" key="7">
    <source>
        <dbReference type="ARBA" id="ARBA00022777"/>
    </source>
</evidence>
<dbReference type="InterPro" id="IPR004358">
    <property type="entry name" value="Sig_transdc_His_kin-like_C"/>
</dbReference>
<name>A0A841L479_9SPHN</name>
<dbReference type="Gene3D" id="3.30.565.10">
    <property type="entry name" value="Histidine kinase-like ATPase, C-terminal domain"/>
    <property type="match status" value="1"/>
</dbReference>
<dbReference type="InterPro" id="IPR005467">
    <property type="entry name" value="His_kinase_dom"/>
</dbReference>
<comment type="caution">
    <text evidence="13">The sequence shown here is derived from an EMBL/GenBank/DDBJ whole genome shotgun (WGS) entry which is preliminary data.</text>
</comment>
<evidence type="ECO:0000256" key="2">
    <source>
        <dbReference type="ARBA" id="ARBA00004370"/>
    </source>
</evidence>
<dbReference type="PANTHER" id="PTHR45436">
    <property type="entry name" value="SENSOR HISTIDINE KINASE YKOH"/>
    <property type="match status" value="1"/>
</dbReference>
<dbReference type="GO" id="GO:0005886">
    <property type="term" value="C:plasma membrane"/>
    <property type="evidence" value="ECO:0007669"/>
    <property type="project" value="TreeGrafter"/>
</dbReference>
<dbReference type="EMBL" id="JACIIV010000008">
    <property type="protein sequence ID" value="MBB6227230.1"/>
    <property type="molecule type" value="Genomic_DNA"/>
</dbReference>
<evidence type="ECO:0000313" key="13">
    <source>
        <dbReference type="EMBL" id="MBB6227230.1"/>
    </source>
</evidence>
<evidence type="ECO:0000256" key="5">
    <source>
        <dbReference type="ARBA" id="ARBA00022679"/>
    </source>
</evidence>
<dbReference type="SUPFAM" id="SSF55874">
    <property type="entry name" value="ATPase domain of HSP90 chaperone/DNA topoisomerase II/histidine kinase"/>
    <property type="match status" value="1"/>
</dbReference>
<gene>
    <name evidence="13" type="ORF">FHS79_001394</name>
</gene>
<proteinExistence type="predicted"/>
<evidence type="ECO:0000256" key="1">
    <source>
        <dbReference type="ARBA" id="ARBA00000085"/>
    </source>
</evidence>
<organism evidence="13 14">
    <name type="scientific">Polymorphobacter multimanifer</name>
    <dbReference type="NCBI Taxonomy" id="1070431"/>
    <lineage>
        <taxon>Bacteria</taxon>
        <taxon>Pseudomonadati</taxon>
        <taxon>Pseudomonadota</taxon>
        <taxon>Alphaproteobacteria</taxon>
        <taxon>Sphingomonadales</taxon>
        <taxon>Sphingosinicellaceae</taxon>
        <taxon>Polymorphobacter</taxon>
    </lineage>
</organism>
<dbReference type="InterPro" id="IPR050428">
    <property type="entry name" value="TCS_sensor_his_kinase"/>
</dbReference>
<keyword evidence="4" id="KW-0597">Phosphoprotein</keyword>
<evidence type="ECO:0000313" key="14">
    <source>
        <dbReference type="Proteomes" id="UP000538147"/>
    </source>
</evidence>
<dbReference type="InterPro" id="IPR003594">
    <property type="entry name" value="HATPase_dom"/>
</dbReference>
<dbReference type="PRINTS" id="PR00344">
    <property type="entry name" value="BCTRLSENSOR"/>
</dbReference>
<keyword evidence="8 11" id="KW-1133">Transmembrane helix</keyword>
<evidence type="ECO:0000256" key="9">
    <source>
        <dbReference type="ARBA" id="ARBA00023136"/>
    </source>
</evidence>
<dbReference type="PANTHER" id="PTHR45436:SF5">
    <property type="entry name" value="SENSOR HISTIDINE KINASE TRCS"/>
    <property type="match status" value="1"/>
</dbReference>
<dbReference type="Gene3D" id="1.10.287.130">
    <property type="match status" value="1"/>
</dbReference>
<accession>A0A841L479</accession>
<dbReference type="PROSITE" id="PS50109">
    <property type="entry name" value="HIS_KIN"/>
    <property type="match status" value="1"/>
</dbReference>
<dbReference type="InterPro" id="IPR036890">
    <property type="entry name" value="HATPase_C_sf"/>
</dbReference>
<comment type="catalytic activity">
    <reaction evidence="1">
        <text>ATP + protein L-histidine = ADP + protein N-phospho-L-histidine.</text>
        <dbReference type="EC" id="2.7.13.3"/>
    </reaction>
</comment>
<evidence type="ECO:0000256" key="8">
    <source>
        <dbReference type="ARBA" id="ARBA00022989"/>
    </source>
</evidence>
<feature type="transmembrane region" description="Helical" evidence="11">
    <location>
        <begin position="171"/>
        <end position="190"/>
    </location>
</feature>
<reference evidence="13 14" key="1">
    <citation type="submission" date="2020-08" db="EMBL/GenBank/DDBJ databases">
        <title>Genomic Encyclopedia of Type Strains, Phase IV (KMG-IV): sequencing the most valuable type-strain genomes for metagenomic binning, comparative biology and taxonomic classification.</title>
        <authorList>
            <person name="Goeker M."/>
        </authorList>
    </citation>
    <scope>NUCLEOTIDE SEQUENCE [LARGE SCALE GENOMIC DNA]</scope>
    <source>
        <strain evidence="13 14">DSM 102189</strain>
    </source>
</reference>
<dbReference type="EC" id="2.7.13.3" evidence="3"/>
<keyword evidence="7 13" id="KW-0418">Kinase</keyword>
<evidence type="ECO:0000259" key="12">
    <source>
        <dbReference type="PROSITE" id="PS50109"/>
    </source>
</evidence>
<keyword evidence="6 11" id="KW-0812">Transmembrane</keyword>
<dbReference type="SMART" id="SM00387">
    <property type="entry name" value="HATPase_c"/>
    <property type="match status" value="1"/>
</dbReference>
<feature type="domain" description="Histidine kinase" evidence="12">
    <location>
        <begin position="250"/>
        <end position="451"/>
    </location>
</feature>
<protein>
    <recommendedName>
        <fullName evidence="3">histidine kinase</fullName>
        <ecNumber evidence="3">2.7.13.3</ecNumber>
    </recommendedName>
</protein>
<keyword evidence="9 11" id="KW-0472">Membrane</keyword>
<dbReference type="AlphaFoldDB" id="A0A841L479"/>
<comment type="subcellular location">
    <subcellularLocation>
        <location evidence="2">Membrane</location>
    </subcellularLocation>
</comment>
<keyword evidence="14" id="KW-1185">Reference proteome</keyword>
<dbReference type="GO" id="GO:0000160">
    <property type="term" value="P:phosphorelay signal transduction system"/>
    <property type="evidence" value="ECO:0007669"/>
    <property type="project" value="TreeGrafter"/>
</dbReference>
<keyword evidence="5" id="KW-0808">Transferase</keyword>
<evidence type="ECO:0000256" key="6">
    <source>
        <dbReference type="ARBA" id="ARBA00022692"/>
    </source>
</evidence>
<dbReference type="Proteomes" id="UP000538147">
    <property type="component" value="Unassembled WGS sequence"/>
</dbReference>
<evidence type="ECO:0000256" key="11">
    <source>
        <dbReference type="SAM" id="Phobius"/>
    </source>
</evidence>
<dbReference type="Pfam" id="PF02518">
    <property type="entry name" value="HATPase_c"/>
    <property type="match status" value="1"/>
</dbReference>
<dbReference type="GO" id="GO:0004673">
    <property type="term" value="F:protein histidine kinase activity"/>
    <property type="evidence" value="ECO:0007669"/>
    <property type="project" value="UniProtKB-EC"/>
</dbReference>
<sequence>MSGMQAIARLGLRARFTLAILAFVALGLLAVGLSASALFRSHVEKVFHAELEEHLVELIGLAEVDEPLRGPLGLARPLSDPRFGADRSGYYWQISRDAGPPLRSPSLAGATLDDRLAHSAGITHVRAPGPAGPAMVYGTTRRADAGDTIHYLVATDTRHLEELVADFRRDLFVWLAALAVALLGGAALALRFATRPLDRLGAAIAAVRAGTLRRMGDQWPIEIAPLATDLDRLLDSREAMVTAARIEAGNLAHGLRTSLAVLTDEAESLSDQPAGATLFAECRRIARQLDWHLARARAAAGQGPVRHTRLPDALVPLLSAMTRLHQDRGIVFAANGPPVGLVIEPEAFAEILSNLLDNAGKWAGGDVDVQWASDGGTVTLLVTDDGPGIPADALERLFVPGVRLDEQVPGHGLGLAIARDLAESANGRLRLGRRGDGRPGTTAELALPAGQDTAMGGSGTRGAG</sequence>
<evidence type="ECO:0000256" key="10">
    <source>
        <dbReference type="SAM" id="MobiDB-lite"/>
    </source>
</evidence>
<evidence type="ECO:0000256" key="3">
    <source>
        <dbReference type="ARBA" id="ARBA00012438"/>
    </source>
</evidence>
<feature type="region of interest" description="Disordered" evidence="10">
    <location>
        <begin position="430"/>
        <end position="464"/>
    </location>
</feature>